<feature type="transmembrane region" description="Helical" evidence="3">
    <location>
        <begin position="165"/>
        <end position="187"/>
    </location>
</feature>
<dbReference type="PANTHER" id="PTHR19271:SF16">
    <property type="entry name" value="CYTOCHROME B"/>
    <property type="match status" value="1"/>
</dbReference>
<dbReference type="PROSITE" id="PS51002">
    <property type="entry name" value="CYTB_NTER"/>
    <property type="match status" value="1"/>
</dbReference>
<sequence length="212" mass="23393">MQRFIYALRRTSTLLAVVALTLTLMAALTGVLLAFYYQPTAGGAYESVKTLTTQVSYGWLIRTIHNLAGNLLIIVALIQMVVMFLSERFRLTWLTAWISGIFLILVAIGLDWTAMILNWSQLGFWRFRLELGTIEAIPLIGSYLRQILTGGDSISTVTVSHLYTLHSYVLSVAAVSLSVIHLVGLLFQERELKVVDAADLSPEALTDSNAAA</sequence>
<protein>
    <submittedName>
        <fullName evidence="5">Cytochrome bc complex cytochrome b subunit</fullName>
    </submittedName>
</protein>
<dbReference type="PANTHER" id="PTHR19271">
    <property type="entry name" value="CYTOCHROME B"/>
    <property type="match status" value="1"/>
</dbReference>
<dbReference type="Gene3D" id="1.20.810.10">
    <property type="entry name" value="Cytochrome Bc1 Complex, Chain C"/>
    <property type="match status" value="1"/>
</dbReference>
<feature type="domain" description="Cytochrome b/b6 N-terminal region profile" evidence="4">
    <location>
        <begin position="1"/>
        <end position="194"/>
    </location>
</feature>
<keyword evidence="1" id="KW-0602">Photosynthesis</keyword>
<evidence type="ECO:0000256" key="3">
    <source>
        <dbReference type="SAM" id="Phobius"/>
    </source>
</evidence>
<dbReference type="InterPro" id="IPR027387">
    <property type="entry name" value="Cytb/b6-like_sf"/>
</dbReference>
<evidence type="ECO:0000256" key="1">
    <source>
        <dbReference type="ARBA" id="ARBA00022531"/>
    </source>
</evidence>
<dbReference type="SUPFAM" id="SSF81342">
    <property type="entry name" value="Transmembrane di-heme cytochromes"/>
    <property type="match status" value="1"/>
</dbReference>
<organism evidence="5">
    <name type="scientific">Oscillatoriales cyanobacterium SpSt-418</name>
    <dbReference type="NCBI Taxonomy" id="2282169"/>
    <lineage>
        <taxon>Bacteria</taxon>
        <taxon>Bacillati</taxon>
        <taxon>Cyanobacteriota</taxon>
        <taxon>Cyanophyceae</taxon>
        <taxon>Oscillatoriophycideae</taxon>
        <taxon>Oscillatoriales</taxon>
    </lineage>
</organism>
<dbReference type="Pfam" id="PF00033">
    <property type="entry name" value="Cytochrome_B"/>
    <property type="match status" value="1"/>
</dbReference>
<keyword evidence="3" id="KW-0472">Membrane</keyword>
<feature type="transmembrane region" description="Helical" evidence="3">
    <location>
        <begin position="57"/>
        <end position="82"/>
    </location>
</feature>
<dbReference type="InterPro" id="IPR016174">
    <property type="entry name" value="Di-haem_cyt_TM"/>
</dbReference>
<evidence type="ECO:0000256" key="2">
    <source>
        <dbReference type="ARBA" id="ARBA00023078"/>
    </source>
</evidence>
<evidence type="ECO:0000313" key="5">
    <source>
        <dbReference type="EMBL" id="HFN01014.1"/>
    </source>
</evidence>
<dbReference type="AlphaFoldDB" id="A0A7C3PI83"/>
<gene>
    <name evidence="5" type="ORF">ENR64_25315</name>
</gene>
<proteinExistence type="predicted"/>
<dbReference type="GO" id="GO:0022904">
    <property type="term" value="P:respiratory electron transport chain"/>
    <property type="evidence" value="ECO:0007669"/>
    <property type="project" value="InterPro"/>
</dbReference>
<feature type="transmembrane region" description="Helical" evidence="3">
    <location>
        <begin position="12"/>
        <end position="37"/>
    </location>
</feature>
<dbReference type="GO" id="GO:0015979">
    <property type="term" value="P:photosynthesis"/>
    <property type="evidence" value="ECO:0007669"/>
    <property type="project" value="UniProtKB-KW"/>
</dbReference>
<name>A0A7C3PI83_9CYAN</name>
<dbReference type="GO" id="GO:0016020">
    <property type="term" value="C:membrane"/>
    <property type="evidence" value="ECO:0007669"/>
    <property type="project" value="InterPro"/>
</dbReference>
<dbReference type="EMBL" id="DSRU01000361">
    <property type="protein sequence ID" value="HFN01014.1"/>
    <property type="molecule type" value="Genomic_DNA"/>
</dbReference>
<keyword evidence="2" id="KW-0793">Thylakoid</keyword>
<comment type="caution">
    <text evidence="5">The sequence shown here is derived from an EMBL/GenBank/DDBJ whole genome shotgun (WGS) entry which is preliminary data.</text>
</comment>
<accession>A0A7C3PI83</accession>
<keyword evidence="3" id="KW-1133">Transmembrane helix</keyword>
<dbReference type="GO" id="GO:0016491">
    <property type="term" value="F:oxidoreductase activity"/>
    <property type="evidence" value="ECO:0007669"/>
    <property type="project" value="InterPro"/>
</dbReference>
<reference evidence="5" key="1">
    <citation type="journal article" date="2020" name="mSystems">
        <title>Genome- and Community-Level Interaction Insights into Carbon Utilization and Element Cycling Functions of Hydrothermarchaeota in Hydrothermal Sediment.</title>
        <authorList>
            <person name="Zhou Z."/>
            <person name="Liu Y."/>
            <person name="Xu W."/>
            <person name="Pan J."/>
            <person name="Luo Z.H."/>
            <person name="Li M."/>
        </authorList>
    </citation>
    <scope>NUCLEOTIDE SEQUENCE [LARGE SCALE GENOMIC DNA]</scope>
    <source>
        <strain evidence="5">SpSt-418</strain>
    </source>
</reference>
<feature type="transmembrane region" description="Helical" evidence="3">
    <location>
        <begin position="94"/>
        <end position="117"/>
    </location>
</feature>
<dbReference type="InterPro" id="IPR005797">
    <property type="entry name" value="Cyt_b/b6_N"/>
</dbReference>
<keyword evidence="3" id="KW-0812">Transmembrane</keyword>
<dbReference type="GO" id="GO:0009055">
    <property type="term" value="F:electron transfer activity"/>
    <property type="evidence" value="ECO:0007669"/>
    <property type="project" value="InterPro"/>
</dbReference>
<evidence type="ECO:0000259" key="4">
    <source>
        <dbReference type="PROSITE" id="PS51002"/>
    </source>
</evidence>